<protein>
    <submittedName>
        <fullName evidence="9">Response regulator</fullName>
    </submittedName>
</protein>
<accession>A0ABU3K887</accession>
<evidence type="ECO:0000256" key="3">
    <source>
        <dbReference type="ARBA" id="ARBA00023015"/>
    </source>
</evidence>
<evidence type="ECO:0000313" key="9">
    <source>
        <dbReference type="EMBL" id="MDT7042600.1"/>
    </source>
</evidence>
<evidence type="ECO:0000256" key="7">
    <source>
        <dbReference type="SAM" id="MobiDB-lite"/>
    </source>
</evidence>
<feature type="region of interest" description="Disordered" evidence="7">
    <location>
        <begin position="1"/>
        <end position="21"/>
    </location>
</feature>
<feature type="modified residue" description="4-aspartylphosphate" evidence="6">
    <location>
        <position position="69"/>
    </location>
</feature>
<dbReference type="SUPFAM" id="SSF52172">
    <property type="entry name" value="CheY-like"/>
    <property type="match status" value="1"/>
</dbReference>
<keyword evidence="10" id="KW-1185">Reference proteome</keyword>
<dbReference type="EMBL" id="JAQOUE010000001">
    <property type="protein sequence ID" value="MDT7042600.1"/>
    <property type="molecule type" value="Genomic_DNA"/>
</dbReference>
<dbReference type="PROSITE" id="PS50110">
    <property type="entry name" value="RESPONSE_REGULATORY"/>
    <property type="match status" value="1"/>
</dbReference>
<keyword evidence="5" id="KW-0804">Transcription</keyword>
<dbReference type="Proteomes" id="UP001250932">
    <property type="component" value="Unassembled WGS sequence"/>
</dbReference>
<keyword evidence="2" id="KW-0902">Two-component regulatory system</keyword>
<dbReference type="RefSeq" id="WP_313833032.1">
    <property type="nucleotide sequence ID" value="NZ_JAQOUE010000001.1"/>
</dbReference>
<dbReference type="CDD" id="cd17574">
    <property type="entry name" value="REC_OmpR"/>
    <property type="match status" value="1"/>
</dbReference>
<dbReference type="InterPro" id="IPR001789">
    <property type="entry name" value="Sig_transdc_resp-reg_receiver"/>
</dbReference>
<dbReference type="PANTHER" id="PTHR48111:SF1">
    <property type="entry name" value="TWO-COMPONENT RESPONSE REGULATOR ORR33"/>
    <property type="match status" value="1"/>
</dbReference>
<evidence type="ECO:0000259" key="8">
    <source>
        <dbReference type="PROSITE" id="PS50110"/>
    </source>
</evidence>
<keyword evidence="3" id="KW-0805">Transcription regulation</keyword>
<evidence type="ECO:0000256" key="1">
    <source>
        <dbReference type="ARBA" id="ARBA00022553"/>
    </source>
</evidence>
<dbReference type="InterPro" id="IPR039420">
    <property type="entry name" value="WalR-like"/>
</dbReference>
<dbReference type="InterPro" id="IPR011006">
    <property type="entry name" value="CheY-like_superfamily"/>
</dbReference>
<keyword evidence="4" id="KW-0238">DNA-binding</keyword>
<keyword evidence="1 6" id="KW-0597">Phosphoprotein</keyword>
<evidence type="ECO:0000256" key="4">
    <source>
        <dbReference type="ARBA" id="ARBA00023125"/>
    </source>
</evidence>
<evidence type="ECO:0000256" key="5">
    <source>
        <dbReference type="ARBA" id="ARBA00023163"/>
    </source>
</evidence>
<dbReference type="Gene3D" id="3.40.50.2300">
    <property type="match status" value="1"/>
</dbReference>
<feature type="domain" description="Response regulatory" evidence="8">
    <location>
        <begin position="19"/>
        <end position="136"/>
    </location>
</feature>
<evidence type="ECO:0000256" key="6">
    <source>
        <dbReference type="PROSITE-ProRule" id="PRU00169"/>
    </source>
</evidence>
<name>A0ABU3K887_9BACT</name>
<dbReference type="Pfam" id="PF00072">
    <property type="entry name" value="Response_reg"/>
    <property type="match status" value="1"/>
</dbReference>
<evidence type="ECO:0000313" key="10">
    <source>
        <dbReference type="Proteomes" id="UP001250932"/>
    </source>
</evidence>
<comment type="caution">
    <text evidence="9">The sequence shown here is derived from an EMBL/GenBank/DDBJ whole genome shotgun (WGS) entry which is preliminary data.</text>
</comment>
<reference evidence="9 10" key="1">
    <citation type="journal article" date="2023" name="ISME J.">
        <title>Cultivation and genomic characterization of novel and ubiquitous marine nitrite-oxidizing bacteria from the Nitrospirales.</title>
        <authorList>
            <person name="Mueller A.J."/>
            <person name="Daebeler A."/>
            <person name="Herbold C.W."/>
            <person name="Kirkegaard R.H."/>
            <person name="Daims H."/>
        </authorList>
    </citation>
    <scope>NUCLEOTIDE SEQUENCE [LARGE SCALE GENOMIC DNA]</scope>
    <source>
        <strain evidence="9 10">EB</strain>
    </source>
</reference>
<dbReference type="SMART" id="SM00448">
    <property type="entry name" value="REC"/>
    <property type="match status" value="1"/>
</dbReference>
<gene>
    <name evidence="9" type="ORF">PPG34_09565</name>
</gene>
<sequence length="223" mass="24940">MSTSNTPSDGETEATSRRSVLVAEDDKISRRTVVSALSRGGNHVVEAEDGAQAWKVLQGSDSPQLAILDWMMPELDGLQLCREVKKLGDGRARYVILVTSKAERQDVVKGLEAGADDYITKPFDAEELRARVRVGFRVLDLQEKLANRVHELEQAICQIKQLHGLLPICSYCKKIRDDGNYWQQVEEYIGQHSEVKFSHGICPACYEKEMVPQLVALKNEGRG</sequence>
<organism evidence="9 10">
    <name type="scientific">Candidatus Nitronereus thalassa</name>
    <dbReference type="NCBI Taxonomy" id="3020898"/>
    <lineage>
        <taxon>Bacteria</taxon>
        <taxon>Pseudomonadati</taxon>
        <taxon>Nitrospirota</taxon>
        <taxon>Nitrospiria</taxon>
        <taxon>Nitrospirales</taxon>
        <taxon>Nitrospiraceae</taxon>
        <taxon>Candidatus Nitronereus</taxon>
    </lineage>
</organism>
<dbReference type="PANTHER" id="PTHR48111">
    <property type="entry name" value="REGULATOR OF RPOS"/>
    <property type="match status" value="1"/>
</dbReference>
<evidence type="ECO:0000256" key="2">
    <source>
        <dbReference type="ARBA" id="ARBA00023012"/>
    </source>
</evidence>
<proteinExistence type="predicted"/>